<dbReference type="VEuPathDB" id="TrichDB:TRFO_14609"/>
<accession>A0A1J4KUJ8</accession>
<keyword evidence="2" id="KW-1185">Reference proteome</keyword>
<comment type="caution">
    <text evidence="1">The sequence shown here is derived from an EMBL/GenBank/DDBJ whole genome shotgun (WGS) entry which is preliminary data.</text>
</comment>
<dbReference type="RefSeq" id="XP_068368089.1">
    <property type="nucleotide sequence ID" value="XM_068497913.1"/>
</dbReference>
<evidence type="ECO:0000313" key="2">
    <source>
        <dbReference type="Proteomes" id="UP000179807"/>
    </source>
</evidence>
<name>A0A1J4KUJ8_9EUKA</name>
<dbReference type="GeneID" id="94832617"/>
<sequence length="363" mass="42674">MIDIPQINDFLHTYITFSNSDNYLLTWCILLIISKEKYYPNHFNEEELTTANFIFQELSNFVFSHKKILLILKLLSFGILNNYLELIIDELPCLLNRILELYPEYELIIFRICLSLPENEKIINHAINHLLQPTVNFLDEINVIFLRVIANFKNTNTKENNNLILFLSNHEVLSNLLDLFFENKSNSFYHLAFLEFIKVFKENENILNLILEKCPKRIIKVASYNKWRENASIIGFVMELAILIDNKILKNEEWIQFRKNEIMNWNTTSLSDEIKEKMSKFDFELDIDMNDHGPPPPPIPEMEMKPQKNPFAHLFDFTSGIDINGIFGPELPAFDLSLKPDDFNVNFDLTGNTEHSDELNKDE</sequence>
<organism evidence="1 2">
    <name type="scientific">Tritrichomonas foetus</name>
    <dbReference type="NCBI Taxonomy" id="1144522"/>
    <lineage>
        <taxon>Eukaryota</taxon>
        <taxon>Metamonada</taxon>
        <taxon>Parabasalia</taxon>
        <taxon>Tritrichomonadida</taxon>
        <taxon>Tritrichomonadidae</taxon>
        <taxon>Tritrichomonas</taxon>
    </lineage>
</organism>
<reference evidence="1" key="1">
    <citation type="submission" date="2016-10" db="EMBL/GenBank/DDBJ databases">
        <authorList>
            <person name="Benchimol M."/>
            <person name="Almeida L.G."/>
            <person name="Vasconcelos A.T."/>
            <person name="Perreira-Neves A."/>
            <person name="Rosa I.A."/>
            <person name="Tasca T."/>
            <person name="Bogo M.R."/>
            <person name="de Souza W."/>
        </authorList>
    </citation>
    <scope>NUCLEOTIDE SEQUENCE [LARGE SCALE GENOMIC DNA]</scope>
    <source>
        <strain evidence="1">K</strain>
    </source>
</reference>
<evidence type="ECO:0000313" key="1">
    <source>
        <dbReference type="EMBL" id="OHT14953.1"/>
    </source>
</evidence>
<gene>
    <name evidence="1" type="ORF">TRFO_14609</name>
</gene>
<dbReference type="Proteomes" id="UP000179807">
    <property type="component" value="Unassembled WGS sequence"/>
</dbReference>
<dbReference type="AlphaFoldDB" id="A0A1J4KUJ8"/>
<dbReference type="EMBL" id="MLAK01000292">
    <property type="protein sequence ID" value="OHT14953.1"/>
    <property type="molecule type" value="Genomic_DNA"/>
</dbReference>
<proteinExistence type="predicted"/>
<protein>
    <submittedName>
        <fullName evidence="1">Uncharacterized protein</fullName>
    </submittedName>
</protein>